<evidence type="ECO:0000313" key="1">
    <source>
        <dbReference type="EMBL" id="CCE99454.1"/>
    </source>
</evidence>
<geneLocation type="plasmid" evidence="1 2">
    <name>pSfHH103e</name>
</geneLocation>
<accession>G9AEH2</accession>
<dbReference type="HOGENOM" id="CLU_3188190_0_0_5"/>
<evidence type="ECO:0000313" key="2">
    <source>
        <dbReference type="Proteomes" id="UP000007735"/>
    </source>
</evidence>
<dbReference type="EMBL" id="HE616899">
    <property type="protein sequence ID" value="CCE99454.1"/>
    <property type="molecule type" value="Genomic_DNA"/>
</dbReference>
<reference evidence="1 2" key="1">
    <citation type="journal article" date="2012" name="J. Bacteriol.">
        <title>Genome sequence of the soybean symbiont Sinorhizobium fredii HH103.</title>
        <authorList>
            <person name="Weidner S."/>
            <person name="Becker A."/>
            <person name="Bonilla I."/>
            <person name="Jaenicke S."/>
            <person name="Lloret J."/>
            <person name="Margaret I."/>
            <person name="Puhler A."/>
            <person name="Ruiz-Sainz J.E."/>
            <person name="Schneiker-Bekel S."/>
            <person name="Szczepanowski R."/>
            <person name="Vinardell J.M."/>
            <person name="Zehner S."/>
            <person name="Gottfert M."/>
        </authorList>
    </citation>
    <scope>NUCLEOTIDE SEQUENCE [LARGE SCALE GENOMIC DNA]</scope>
    <source>
        <strain evidence="1 2">HH103</strain>
        <plasmid evidence="2">pSfHH103e</plasmid>
    </source>
</reference>
<gene>
    <name evidence="1" type="ordered locus">SFHH103_04988</name>
</gene>
<dbReference type="AlphaFoldDB" id="G9AEH2"/>
<dbReference type="KEGG" id="sfh:SFHH103_04988"/>
<keyword evidence="1" id="KW-0614">Plasmid</keyword>
<organism evidence="1 2">
    <name type="scientific">Sinorhizobium fredii (strain HH103)</name>
    <dbReference type="NCBI Taxonomy" id="1117943"/>
    <lineage>
        <taxon>Bacteria</taxon>
        <taxon>Pseudomonadati</taxon>
        <taxon>Pseudomonadota</taxon>
        <taxon>Alphaproteobacteria</taxon>
        <taxon>Hyphomicrobiales</taxon>
        <taxon>Rhizobiaceae</taxon>
        <taxon>Sinorhizobium/Ensifer group</taxon>
        <taxon>Sinorhizobium</taxon>
    </lineage>
</organism>
<dbReference type="Proteomes" id="UP000007735">
    <property type="component" value="Plasmid pSfHH103e"/>
</dbReference>
<sequence length="46" mass="4912">MFYTWETPETASAPALAAEAALLAAPPATARPTSWPDRFRKGGTFS</sequence>
<name>G9AEH2_SINF1</name>
<proteinExistence type="predicted"/>
<protein>
    <submittedName>
        <fullName evidence="1">Uncharacterized protein</fullName>
    </submittedName>
</protein>